<dbReference type="Proteomes" id="UP001153678">
    <property type="component" value="Unassembled WGS sequence"/>
</dbReference>
<evidence type="ECO:0000313" key="4">
    <source>
        <dbReference type="Proteomes" id="UP001153678"/>
    </source>
</evidence>
<keyword evidence="4" id="KW-1185">Reference proteome</keyword>
<evidence type="ECO:0000259" key="2">
    <source>
        <dbReference type="PROSITE" id="PS51998"/>
    </source>
</evidence>
<comment type="caution">
    <text evidence="3">The sequence shown here is derived from an EMBL/GenBank/DDBJ whole genome shotgun (WGS) entry which is preliminary data.</text>
</comment>
<feature type="region of interest" description="Disordered" evidence="1">
    <location>
        <begin position="108"/>
        <end position="194"/>
    </location>
</feature>
<name>A0A9W4SX76_9GLOM</name>
<dbReference type="InterPro" id="IPR037647">
    <property type="entry name" value="HIRIP3"/>
</dbReference>
<gene>
    <name evidence="3" type="ORF">FWILDA_LOCUS10543</name>
</gene>
<evidence type="ECO:0000256" key="1">
    <source>
        <dbReference type="SAM" id="MobiDB-lite"/>
    </source>
</evidence>
<dbReference type="Pfam" id="PF08766">
    <property type="entry name" value="DEK_C"/>
    <property type="match status" value="1"/>
</dbReference>
<protein>
    <submittedName>
        <fullName evidence="3">7995_t:CDS:1</fullName>
    </submittedName>
</protein>
<dbReference type="OrthoDB" id="552755at2759"/>
<organism evidence="3 4">
    <name type="scientific">Funneliformis geosporum</name>
    <dbReference type="NCBI Taxonomy" id="1117311"/>
    <lineage>
        <taxon>Eukaryota</taxon>
        <taxon>Fungi</taxon>
        <taxon>Fungi incertae sedis</taxon>
        <taxon>Mucoromycota</taxon>
        <taxon>Glomeromycotina</taxon>
        <taxon>Glomeromycetes</taxon>
        <taxon>Glomerales</taxon>
        <taxon>Glomeraceae</taxon>
        <taxon>Funneliformis</taxon>
    </lineage>
</organism>
<feature type="region of interest" description="Disordered" evidence="1">
    <location>
        <begin position="312"/>
        <end position="393"/>
    </location>
</feature>
<dbReference type="PANTHER" id="PTHR15410">
    <property type="entry name" value="HIRA-INTERACTING PROTEIN 3"/>
    <property type="match status" value="1"/>
</dbReference>
<feature type="compositionally biased region" description="Acidic residues" evidence="1">
    <location>
        <begin position="164"/>
        <end position="178"/>
    </location>
</feature>
<dbReference type="PANTHER" id="PTHR15410:SF2">
    <property type="entry name" value="HIRA-INTERACTING PROTEIN 3"/>
    <property type="match status" value="1"/>
</dbReference>
<proteinExistence type="predicted"/>
<feature type="compositionally biased region" description="Basic and acidic residues" evidence="1">
    <location>
        <begin position="329"/>
        <end position="369"/>
    </location>
</feature>
<feature type="domain" description="DEK-C" evidence="2">
    <location>
        <begin position="2"/>
        <end position="62"/>
    </location>
</feature>
<dbReference type="InterPro" id="IPR014876">
    <property type="entry name" value="DEK_C"/>
</dbReference>
<dbReference type="EMBL" id="CAMKVN010002727">
    <property type="protein sequence ID" value="CAI2182361.1"/>
    <property type="molecule type" value="Genomic_DNA"/>
</dbReference>
<accession>A0A9W4SX76</accession>
<dbReference type="PROSITE" id="PS51998">
    <property type="entry name" value="DEK_C"/>
    <property type="match status" value="1"/>
</dbReference>
<dbReference type="GO" id="GO:0005634">
    <property type="term" value="C:nucleus"/>
    <property type="evidence" value="ECO:0007669"/>
    <property type="project" value="TreeGrafter"/>
</dbReference>
<reference evidence="3" key="1">
    <citation type="submission" date="2022-08" db="EMBL/GenBank/DDBJ databases">
        <authorList>
            <person name="Kallberg Y."/>
            <person name="Tangrot J."/>
            <person name="Rosling A."/>
        </authorList>
    </citation>
    <scope>NUCLEOTIDE SEQUENCE</scope>
    <source>
        <strain evidence="3">Wild A</strain>
    </source>
</reference>
<sequence>MKINKKKLVETCKTIISSADLDIITEKNVRRQIEDKLGLENKTLDNEPWKAFIKEIVNKTIVDENKEPISKKMAKEKVVEKVVEEGQPRRKIGVVEDGGTMMALENLLDTAESSDTIKEEDDDESKKTSESAGDDSASHNNPESTGEAEKESNSSASQKRTIDAVEDEDDDDLSSLEDEPLKKKRKTGKTVGKSAVKTVVKTVNNRTANIEKDDKTIKNLKSLINKCGVRKIWAKELTDCKTNSSKIRKLKQMLVDLGVEGRPTLEKCKKVKKRRELEAELKAMSAENIISDDVKETRKARASRGIINAAHRRVSRATRSLSESDDDASIDKDSDVNGSDDRNSDESDSDDKDKNSEERGTDIDSDDKNLAIQEITKPTNLKKAERDICLSSSGVRKEEKIRRKFGNAISQLY</sequence>
<feature type="non-terminal residue" evidence="3">
    <location>
        <position position="413"/>
    </location>
</feature>
<evidence type="ECO:0000313" key="3">
    <source>
        <dbReference type="EMBL" id="CAI2182361.1"/>
    </source>
</evidence>
<dbReference type="AlphaFoldDB" id="A0A9W4SX76"/>